<dbReference type="Gene3D" id="3.90.1200.10">
    <property type="match status" value="1"/>
</dbReference>
<dbReference type="PhylomeDB" id="Q9XUP7"/>
<organism evidence="2 3">
    <name type="scientific">Caenorhabditis elegans</name>
    <dbReference type="NCBI Taxonomy" id="6239"/>
    <lineage>
        <taxon>Eukaryota</taxon>
        <taxon>Metazoa</taxon>
        <taxon>Ecdysozoa</taxon>
        <taxon>Nematoda</taxon>
        <taxon>Chromadorea</taxon>
        <taxon>Rhabditida</taxon>
        <taxon>Rhabditina</taxon>
        <taxon>Rhabditomorpha</taxon>
        <taxon>Rhabditoidea</taxon>
        <taxon>Rhabditidae</taxon>
        <taxon>Peloderinae</taxon>
        <taxon>Caenorhabditis</taxon>
    </lineage>
</organism>
<reference evidence="2 3" key="1">
    <citation type="journal article" date="1998" name="Science">
        <title>Genome sequence of the nematode C. elegans: a platform for investigating biology.</title>
        <authorList>
            <consortium name="The C. elegans sequencing consortium"/>
            <person name="Sulson J.E."/>
            <person name="Waterston R."/>
        </authorList>
    </citation>
    <scope>NUCLEOTIDE SEQUENCE [LARGE SCALE GENOMIC DNA]</scope>
    <source>
        <strain evidence="2 3">Bristol N2</strain>
    </source>
</reference>
<evidence type="ECO:0000313" key="4">
    <source>
        <dbReference type="WormBase" id="T16G1.4"/>
    </source>
</evidence>
<accession>Q9XUP7</accession>
<dbReference type="Pfam" id="PF07914">
    <property type="entry name" value="DUF1679"/>
    <property type="match status" value="1"/>
</dbReference>
<dbReference type="InterPro" id="IPR052961">
    <property type="entry name" value="Oxido-Kinase-like_Enzymes"/>
</dbReference>
<dbReference type="Proteomes" id="UP000001940">
    <property type="component" value="Chromosome V"/>
</dbReference>
<dbReference type="UCSC" id="T16G1.4">
    <property type="organism name" value="c. elegans"/>
</dbReference>
<dbReference type="HOGENOM" id="CLU_038410_1_0_1"/>
<evidence type="ECO:0000259" key="1">
    <source>
        <dbReference type="SMART" id="SM00587"/>
    </source>
</evidence>
<dbReference type="OrthoDB" id="5813109at2759"/>
<dbReference type="PANTHER" id="PTHR23020">
    <property type="entry name" value="UNCHARACTERIZED NUCLEAR HORMONE RECEPTOR-RELATED"/>
    <property type="match status" value="1"/>
</dbReference>
<dbReference type="AlphaFoldDB" id="Q9XUP7"/>
<dbReference type="PeptideAtlas" id="Q9XUP7"/>
<dbReference type="EMBL" id="BX284605">
    <property type="protein sequence ID" value="CAB04728.2"/>
    <property type="molecule type" value="Genomic_DNA"/>
</dbReference>
<dbReference type="InParanoid" id="Q9XUP7"/>
<sequence>MSESKTLIQNGDGLFQTHVQLEDVQELIRDQMNTEARLGEKTKYTVVGDGNGFMSRVILVEPEWTITDENLPKKFILKITSCLHVVGLLEKLKESEQNVINDANEADLMALFENESRLFHNREVNLYKITKKWNKNDELLSPKIYFYKKFDSENQTKGILGMEAVDDVTVRHLYYNVKPFELHSVLKSIARLQAESLHLTDQEKQSIAGFDLKKMSNTIFSEEGMQNNFKQTREINPERLKESVDKVEIYGTELVDLDKAINLNSYIGIERDVLVHGDLWSANILWEENEGKFLVSKVIDYQLIHMGNPAEDLVRLLLCTLSGADRQAHWERLLEQFYEYFLEALQDNETPYSLEQLKESYRQYFVTAGLFMLPMFGPIAQMKLSYSSDNEHAEEYREVLTEKAERLMEDLERWHLHSKNFKQI</sequence>
<evidence type="ECO:0007829" key="5">
    <source>
        <dbReference type="PeptideAtlas" id="Q9XUP7"/>
    </source>
</evidence>
<dbReference type="PaxDb" id="6239-T16G1.4"/>
<dbReference type="InterPro" id="IPR015897">
    <property type="entry name" value="CHK_kinase-like"/>
</dbReference>
<evidence type="ECO:0000313" key="2">
    <source>
        <dbReference type="EMBL" id="CAB04728.2"/>
    </source>
</evidence>
<proteinExistence type="evidence at protein level"/>
<evidence type="ECO:0000313" key="3">
    <source>
        <dbReference type="Proteomes" id="UP000001940"/>
    </source>
</evidence>
<dbReference type="InterPro" id="IPR011009">
    <property type="entry name" value="Kinase-like_dom_sf"/>
</dbReference>
<dbReference type="SMART" id="SM00587">
    <property type="entry name" value="CHK"/>
    <property type="match status" value="1"/>
</dbReference>
<protein>
    <submittedName>
        <fullName evidence="2">CHK kinase-like domain-containing protein</fullName>
    </submittedName>
</protein>
<dbReference type="FunCoup" id="Q9XUP7">
    <property type="interactions" value="7"/>
</dbReference>
<dbReference type="eggNOG" id="ENOG502QVFS">
    <property type="taxonomic scope" value="Eukaryota"/>
</dbReference>
<dbReference type="WormBase" id="T16G1.4">
    <property type="protein sequence ID" value="CE52180"/>
    <property type="gene ID" value="WBGene00011798"/>
</dbReference>
<feature type="domain" description="CHK kinase-like" evidence="1">
    <location>
        <begin position="159"/>
        <end position="347"/>
    </location>
</feature>
<dbReference type="AGR" id="WB:WBGene00011798"/>
<dbReference type="InterPro" id="IPR012877">
    <property type="entry name" value="Dhs-27"/>
</dbReference>
<dbReference type="SUPFAM" id="SSF56112">
    <property type="entry name" value="Protein kinase-like (PK-like)"/>
    <property type="match status" value="1"/>
</dbReference>
<dbReference type="STRING" id="6239.T16G1.4.1"/>
<dbReference type="Bgee" id="WBGene00011798">
    <property type="expression patterns" value="Expressed in larva and 1 other cell type or tissue"/>
</dbReference>
<keyword evidence="3" id="KW-1185">Reference proteome</keyword>
<keyword evidence="5" id="KW-1267">Proteomics identification</keyword>
<dbReference type="PIR" id="T24953">
    <property type="entry name" value="T24953"/>
</dbReference>
<dbReference type="PANTHER" id="PTHR23020:SF9">
    <property type="entry name" value="CHK KINASE-LIKE DOMAIN-CONTAINING PROTEIN"/>
    <property type="match status" value="1"/>
</dbReference>
<name>Q9XUP7_CAEEL</name>
<gene>
    <name evidence="2" type="ORF">CELE_T16G1.4</name>
    <name evidence="2 4" type="ORF">T16G1.4</name>
</gene>